<dbReference type="InterPro" id="IPR037459">
    <property type="entry name" value="RhgT-like"/>
</dbReference>
<reference evidence="4 5" key="1">
    <citation type="submission" date="2018-04" db="EMBL/GenBank/DDBJ databases">
        <title>Genomic Encyclopedia of Archaeal and Bacterial Type Strains, Phase II (KMG-II): from individual species to whole genera.</title>
        <authorList>
            <person name="Goeker M."/>
        </authorList>
    </citation>
    <scope>NUCLEOTIDE SEQUENCE [LARGE SCALE GENOMIC DNA]</scope>
    <source>
        <strain evidence="4 5">DSM 45169</strain>
    </source>
</reference>
<dbReference type="Pfam" id="PF13472">
    <property type="entry name" value="Lipase_GDSL_2"/>
    <property type="match status" value="1"/>
</dbReference>
<dbReference type="InterPro" id="IPR036514">
    <property type="entry name" value="SGNH_hydro_sf"/>
</dbReference>
<feature type="domain" description="SGNH hydrolase-type esterase" evidence="3">
    <location>
        <begin position="9"/>
        <end position="203"/>
    </location>
</feature>
<comment type="similarity">
    <text evidence="1">Belongs to the 'GDSL' lipolytic enzyme family.</text>
</comment>
<gene>
    <name evidence="4" type="ORF">C8J48_2892</name>
</gene>
<dbReference type="Proteomes" id="UP000241639">
    <property type="component" value="Unassembled WGS sequence"/>
</dbReference>
<keyword evidence="5" id="KW-1185">Reference proteome</keyword>
<dbReference type="InterPro" id="IPR013830">
    <property type="entry name" value="SGNH_hydro"/>
</dbReference>
<protein>
    <submittedName>
        <fullName evidence="4">Lysophospholipase L1-like esterase</fullName>
    </submittedName>
</protein>
<accession>A0A2T4Z3U8</accession>
<organism evidence="4 5">
    <name type="scientific">Desmospora activa DSM 45169</name>
    <dbReference type="NCBI Taxonomy" id="1121389"/>
    <lineage>
        <taxon>Bacteria</taxon>
        <taxon>Bacillati</taxon>
        <taxon>Bacillota</taxon>
        <taxon>Bacilli</taxon>
        <taxon>Bacillales</taxon>
        <taxon>Thermoactinomycetaceae</taxon>
        <taxon>Desmospora</taxon>
    </lineage>
</organism>
<evidence type="ECO:0000256" key="2">
    <source>
        <dbReference type="ARBA" id="ARBA00022801"/>
    </source>
</evidence>
<dbReference type="PANTHER" id="PTHR43695">
    <property type="entry name" value="PUTATIVE (AFU_ORTHOLOGUE AFUA_2G17250)-RELATED"/>
    <property type="match status" value="1"/>
</dbReference>
<dbReference type="CDD" id="cd01821">
    <property type="entry name" value="Rhamnogalacturan_acetylesterase_like"/>
    <property type="match status" value="1"/>
</dbReference>
<dbReference type="EMBL" id="PZZP01000002">
    <property type="protein sequence ID" value="PTM56570.1"/>
    <property type="molecule type" value="Genomic_DNA"/>
</dbReference>
<dbReference type="Gene3D" id="3.40.50.1110">
    <property type="entry name" value="SGNH hydrolase"/>
    <property type="match status" value="1"/>
</dbReference>
<evidence type="ECO:0000313" key="5">
    <source>
        <dbReference type="Proteomes" id="UP000241639"/>
    </source>
</evidence>
<comment type="caution">
    <text evidence="4">The sequence shown here is derived from an EMBL/GenBank/DDBJ whole genome shotgun (WGS) entry which is preliminary data.</text>
</comment>
<proteinExistence type="inferred from homology"/>
<dbReference type="RefSeq" id="WP_107727900.1">
    <property type="nucleotide sequence ID" value="NZ_PZZP01000002.1"/>
</dbReference>
<dbReference type="SUPFAM" id="SSF52266">
    <property type="entry name" value="SGNH hydrolase"/>
    <property type="match status" value="1"/>
</dbReference>
<dbReference type="PANTHER" id="PTHR43695:SF1">
    <property type="entry name" value="RHAMNOGALACTURONAN ACETYLESTERASE"/>
    <property type="match status" value="1"/>
</dbReference>
<name>A0A2T4Z3U8_9BACL</name>
<dbReference type="OrthoDB" id="9807041at2"/>
<evidence type="ECO:0000313" key="4">
    <source>
        <dbReference type="EMBL" id="PTM56570.1"/>
    </source>
</evidence>
<keyword evidence="2" id="KW-0378">Hydrolase</keyword>
<dbReference type="AlphaFoldDB" id="A0A2T4Z3U8"/>
<evidence type="ECO:0000256" key="1">
    <source>
        <dbReference type="ARBA" id="ARBA00008668"/>
    </source>
</evidence>
<sequence length="232" mass="25787">MGKSARLFLIGDSTVSDYPHERAPMAGWGQMLPAFVNDGIEVHNHALCGRSSKSFHEEGHFAAVEQGMQEGDLLLIQFGHNDAKQEEARYTDPDTSYVSYLQGYVDAARKKGALPLLVTPVRRRTFDEEGELKDCHGKYPGAMARLAQSEGVPLLDLEQRTAALFISLGPEKSKHLFTWLEPGQHRNYPNGLQDDTHFNETGAHRVAELVASGLQHLGQPYRSFISGRQLSE</sequence>
<dbReference type="GO" id="GO:0016787">
    <property type="term" value="F:hydrolase activity"/>
    <property type="evidence" value="ECO:0007669"/>
    <property type="project" value="UniProtKB-KW"/>
</dbReference>
<evidence type="ECO:0000259" key="3">
    <source>
        <dbReference type="Pfam" id="PF13472"/>
    </source>
</evidence>